<feature type="transmembrane region" description="Helical" evidence="2">
    <location>
        <begin position="200"/>
        <end position="218"/>
    </location>
</feature>
<dbReference type="OMA" id="PRAREQH"/>
<dbReference type="Proteomes" id="UP000011668">
    <property type="component" value="Unassembled WGS sequence"/>
</dbReference>
<protein>
    <submittedName>
        <fullName evidence="3">Nucleotide-sugar transporter domain-containing protein</fullName>
    </submittedName>
</protein>
<feature type="transmembrane region" description="Helical" evidence="2">
    <location>
        <begin position="298"/>
        <end position="319"/>
    </location>
</feature>
<evidence type="ECO:0000313" key="4">
    <source>
        <dbReference type="Proteomes" id="UP000011668"/>
    </source>
</evidence>
<sequence length="413" mass="45295">MCVQVPVVAPRAREQHPYLVLSANRPRLLATAPTTMSFKSVVPILVTGMLITGCANSLLTKWQDNMCVANCEPGEKLPARYFEQPGQPYILDEKSCSQSGRSMANPQHVCRRDALITQRPRYPFDWLERLLVLDSGLVRPHCNHVDGCWVDVRPYLTSQCVSSDRFCSHIPVSIYQMTRGALVLWVGVLSVILLRTRLFAFQWFSLVTVMFGVGLVGLSGSLIRSSDETGVVANAADADPELIMDKIMKTYSVEAMLAVGWEGFFGTFTILLALPVIAYFPSIPLTIIPPSSELTSPVLLASFLIMFSIASFNYFGLSVTRSISATARSTIDTCRTLGIWIGSVMLGWEKIKWPGSVPQFIGFGLLVPPSFMRTTQPAETPLIGPATTNSDPLSSVGVQEGERRPLLADQASA</sequence>
<evidence type="ECO:0000256" key="1">
    <source>
        <dbReference type="SAM" id="MobiDB-lite"/>
    </source>
</evidence>
<dbReference type="STRING" id="983506.L8WRX6"/>
<dbReference type="HOGENOM" id="CLU_025028_3_1_1"/>
<keyword evidence="3" id="KW-0813">Transport</keyword>
<keyword evidence="2" id="KW-0472">Membrane</keyword>
<feature type="transmembrane region" description="Helical" evidence="2">
    <location>
        <begin position="41"/>
        <end position="59"/>
    </location>
</feature>
<reference evidence="3 4" key="1">
    <citation type="journal article" date="2013" name="Nat. Commun.">
        <title>The evolution and pathogenic mechanisms of the rice sheath blight pathogen.</title>
        <authorList>
            <person name="Zheng A."/>
            <person name="Lin R."/>
            <person name="Xu L."/>
            <person name="Qin P."/>
            <person name="Tang C."/>
            <person name="Ai P."/>
            <person name="Zhang D."/>
            <person name="Liu Y."/>
            <person name="Sun Z."/>
            <person name="Feng H."/>
            <person name="Wang Y."/>
            <person name="Chen Y."/>
            <person name="Liang X."/>
            <person name="Fu R."/>
            <person name="Li Q."/>
            <person name="Zhang J."/>
            <person name="Yu X."/>
            <person name="Xie Z."/>
            <person name="Ding L."/>
            <person name="Guan P."/>
            <person name="Tang J."/>
            <person name="Liang Y."/>
            <person name="Wang S."/>
            <person name="Deng Q."/>
            <person name="Li S."/>
            <person name="Zhu J."/>
            <person name="Wang L."/>
            <person name="Liu H."/>
            <person name="Li P."/>
        </authorList>
    </citation>
    <scope>NUCLEOTIDE SEQUENCE [LARGE SCALE GENOMIC DNA]</scope>
    <source>
        <strain evidence="4">AG-1 IA</strain>
    </source>
</reference>
<keyword evidence="4" id="KW-1185">Reference proteome</keyword>
<accession>L8WRX6</accession>
<dbReference type="AlphaFoldDB" id="L8WRX6"/>
<feature type="compositionally biased region" description="Polar residues" evidence="1">
    <location>
        <begin position="386"/>
        <end position="397"/>
    </location>
</feature>
<evidence type="ECO:0000256" key="2">
    <source>
        <dbReference type="SAM" id="Phobius"/>
    </source>
</evidence>
<dbReference type="PANTHER" id="PTHR13146">
    <property type="match status" value="1"/>
</dbReference>
<proteinExistence type="predicted"/>
<feature type="transmembrane region" description="Helical" evidence="2">
    <location>
        <begin position="255"/>
        <end position="278"/>
    </location>
</feature>
<feature type="transmembrane region" description="Helical" evidence="2">
    <location>
        <begin position="174"/>
        <end position="194"/>
    </location>
</feature>
<keyword evidence="2" id="KW-1133">Transmembrane helix</keyword>
<keyword evidence="2" id="KW-0812">Transmembrane</keyword>
<feature type="region of interest" description="Disordered" evidence="1">
    <location>
        <begin position="377"/>
        <end position="413"/>
    </location>
</feature>
<dbReference type="OrthoDB" id="408493at2759"/>
<keyword evidence="3" id="KW-0762">Sugar transport</keyword>
<evidence type="ECO:0000313" key="3">
    <source>
        <dbReference type="EMBL" id="ELU39557.1"/>
    </source>
</evidence>
<dbReference type="PANTHER" id="PTHR13146:SF0">
    <property type="entry name" value="SOLUTE CARRIER FAMILY 35 MEMBER F6"/>
    <property type="match status" value="1"/>
</dbReference>
<dbReference type="EMBL" id="AFRT01001724">
    <property type="protein sequence ID" value="ELU39557.1"/>
    <property type="molecule type" value="Genomic_DNA"/>
</dbReference>
<name>L8WRX6_THACA</name>
<gene>
    <name evidence="3" type="ORF">AG1IA_06417</name>
</gene>
<dbReference type="GO" id="GO:0016020">
    <property type="term" value="C:membrane"/>
    <property type="evidence" value="ECO:0007669"/>
    <property type="project" value="TreeGrafter"/>
</dbReference>
<comment type="caution">
    <text evidence="3">The sequence shown here is derived from an EMBL/GenBank/DDBJ whole genome shotgun (WGS) entry which is preliminary data.</text>
</comment>
<organism evidence="3 4">
    <name type="scientific">Thanatephorus cucumeris (strain AG1-IA)</name>
    <name type="common">Rice sheath blight fungus</name>
    <name type="synonym">Rhizoctonia solani</name>
    <dbReference type="NCBI Taxonomy" id="983506"/>
    <lineage>
        <taxon>Eukaryota</taxon>
        <taxon>Fungi</taxon>
        <taxon>Dikarya</taxon>
        <taxon>Basidiomycota</taxon>
        <taxon>Agaricomycotina</taxon>
        <taxon>Agaricomycetes</taxon>
        <taxon>Cantharellales</taxon>
        <taxon>Ceratobasidiaceae</taxon>
        <taxon>Rhizoctonia</taxon>
        <taxon>Rhizoctonia solani AG-1</taxon>
    </lineage>
</organism>